<dbReference type="RefSeq" id="WP_354602659.1">
    <property type="nucleotide sequence ID" value="NZ_JBEWZI010000031.1"/>
</dbReference>
<dbReference type="Proteomes" id="UP001549691">
    <property type="component" value="Unassembled WGS sequence"/>
</dbReference>
<dbReference type="SUPFAM" id="SSF56281">
    <property type="entry name" value="Metallo-hydrolase/oxidoreductase"/>
    <property type="match status" value="1"/>
</dbReference>
<accession>A0ABV2TRL5</accession>
<dbReference type="InterPro" id="IPR037482">
    <property type="entry name" value="ST1585_MBL-fold"/>
</dbReference>
<evidence type="ECO:0000313" key="2">
    <source>
        <dbReference type="EMBL" id="MET7016200.1"/>
    </source>
</evidence>
<dbReference type="PANTHER" id="PTHR42951">
    <property type="entry name" value="METALLO-BETA-LACTAMASE DOMAIN-CONTAINING"/>
    <property type="match status" value="1"/>
</dbReference>
<organism evidence="2 3">
    <name type="scientific">Uliginosibacterium flavum</name>
    <dbReference type="NCBI Taxonomy" id="1396831"/>
    <lineage>
        <taxon>Bacteria</taxon>
        <taxon>Pseudomonadati</taxon>
        <taxon>Pseudomonadota</taxon>
        <taxon>Betaproteobacteria</taxon>
        <taxon>Rhodocyclales</taxon>
        <taxon>Zoogloeaceae</taxon>
        <taxon>Uliginosibacterium</taxon>
    </lineage>
</organism>
<dbReference type="PANTHER" id="PTHR42951:SF22">
    <property type="entry name" value="METALLO BETA-LACTAMASE SUPERFAMILY LIPOPROTEIN"/>
    <property type="match status" value="1"/>
</dbReference>
<keyword evidence="3" id="KW-1185">Reference proteome</keyword>
<feature type="domain" description="Metallo-beta-lactamase" evidence="1">
    <location>
        <begin position="23"/>
        <end position="228"/>
    </location>
</feature>
<dbReference type="Gene3D" id="3.60.15.10">
    <property type="entry name" value="Ribonuclease Z/Hydroxyacylglutathione hydrolase-like"/>
    <property type="match status" value="1"/>
</dbReference>
<gene>
    <name evidence="2" type="ORF">ABXR19_18590</name>
</gene>
<sequence>MKEVEHLGSGIWAIDSGYLRPRMDAIHLIVQDGRAALVESGTTHSLPRVLAALAEIGIAPECVDWLLLTHVHLDHAGGAGALLQVLPNAKLVVHPRGARHMIEPSKLWAGTLAVYGEAFAREAYGELVPAPTGRVVEATDGLVIDLAGRRIEVLDAPGHARHHVCYFDTQSRGWFTGDAFGLSYRETDADARAFVFPATTPVQFDPAAMHATIDAMMARAPGSMVLTHYSRVTDLPRLAADLHRLIDAFVAIAEAAENVADELQLGWIRSGLEALLRREAVEQGWGVQGDAAVAVYACDLDLNAQGLQIWLKSRH</sequence>
<reference evidence="2 3" key="1">
    <citation type="submission" date="2024-07" db="EMBL/GenBank/DDBJ databases">
        <title>Uliginosibacterium flavum JJ3220;KACC:17644.</title>
        <authorList>
            <person name="Kim M.K."/>
        </authorList>
    </citation>
    <scope>NUCLEOTIDE SEQUENCE [LARGE SCALE GENOMIC DNA]</scope>
    <source>
        <strain evidence="2 3">KACC:17644</strain>
    </source>
</reference>
<dbReference type="CDD" id="cd07726">
    <property type="entry name" value="ST1585-like_MBL-fold"/>
    <property type="match status" value="1"/>
</dbReference>
<dbReference type="InterPro" id="IPR050855">
    <property type="entry name" value="NDM-1-like"/>
</dbReference>
<protein>
    <submittedName>
        <fullName evidence="2">MBL fold metallo-hydrolase</fullName>
    </submittedName>
</protein>
<evidence type="ECO:0000259" key="1">
    <source>
        <dbReference type="SMART" id="SM00849"/>
    </source>
</evidence>
<dbReference type="Pfam" id="PF00753">
    <property type="entry name" value="Lactamase_B"/>
    <property type="match status" value="1"/>
</dbReference>
<dbReference type="InterPro" id="IPR001279">
    <property type="entry name" value="Metallo-B-lactamas"/>
</dbReference>
<evidence type="ECO:0000313" key="3">
    <source>
        <dbReference type="Proteomes" id="UP001549691"/>
    </source>
</evidence>
<dbReference type="InterPro" id="IPR036866">
    <property type="entry name" value="RibonucZ/Hydroxyglut_hydro"/>
</dbReference>
<dbReference type="SMART" id="SM00849">
    <property type="entry name" value="Lactamase_B"/>
    <property type="match status" value="1"/>
</dbReference>
<name>A0ABV2TRL5_9RHOO</name>
<proteinExistence type="predicted"/>
<dbReference type="EMBL" id="JBEWZI010000031">
    <property type="protein sequence ID" value="MET7016200.1"/>
    <property type="molecule type" value="Genomic_DNA"/>
</dbReference>
<comment type="caution">
    <text evidence="2">The sequence shown here is derived from an EMBL/GenBank/DDBJ whole genome shotgun (WGS) entry which is preliminary data.</text>
</comment>